<dbReference type="InterPro" id="IPR052934">
    <property type="entry name" value="Methyl-DNA_Rec/Restrict_Enz"/>
</dbReference>
<evidence type="ECO:0000313" key="2">
    <source>
        <dbReference type="Proteomes" id="UP000192491"/>
    </source>
</evidence>
<dbReference type="PANTHER" id="PTHR37291">
    <property type="entry name" value="5-METHYLCYTOSINE-SPECIFIC RESTRICTION ENZYME B"/>
    <property type="match status" value="1"/>
</dbReference>
<reference evidence="1 2" key="1">
    <citation type="submission" date="2017-01" db="EMBL/GenBank/DDBJ databases">
        <title>Novel large sulfur bacteria in the metagenomes of groundwater-fed chemosynthetic microbial mats in the Lake Huron basin.</title>
        <authorList>
            <person name="Sharrar A.M."/>
            <person name="Flood B.E."/>
            <person name="Bailey J.V."/>
            <person name="Jones D.S."/>
            <person name="Biddanda B."/>
            <person name="Ruberg S.A."/>
            <person name="Marcus D.N."/>
            <person name="Dick G.J."/>
        </authorList>
    </citation>
    <scope>NUCLEOTIDE SEQUENCE [LARGE SCALE GENOMIC DNA]</scope>
    <source>
        <strain evidence="1">A8</strain>
    </source>
</reference>
<name>A0A1Y1QJW0_9GAMM</name>
<proteinExistence type="predicted"/>
<evidence type="ECO:0000313" key="1">
    <source>
        <dbReference type="EMBL" id="OQX07127.1"/>
    </source>
</evidence>
<gene>
    <name evidence="1" type="ORF">BWK73_28925</name>
</gene>
<organism evidence="1 2">
    <name type="scientific">Thiothrix lacustris</name>
    <dbReference type="NCBI Taxonomy" id="525917"/>
    <lineage>
        <taxon>Bacteria</taxon>
        <taxon>Pseudomonadati</taxon>
        <taxon>Pseudomonadota</taxon>
        <taxon>Gammaproteobacteria</taxon>
        <taxon>Thiotrichales</taxon>
        <taxon>Thiotrichaceae</taxon>
        <taxon>Thiothrix</taxon>
    </lineage>
</organism>
<protein>
    <submittedName>
        <fullName evidence="1">Uncharacterized protein</fullName>
    </submittedName>
</protein>
<dbReference type="AlphaFoldDB" id="A0A1Y1QJW0"/>
<accession>A0A1Y1QJW0</accession>
<sequence length="165" mass="19473">MITQVLTNTADRSLALMDTALRRRFHFEEMMPRPELLAEIDVEGVDIQRLLKRMNARITALYDREHTLGHAFFMPLREEPTLAKLREVFERQILPLLQEYFFEDWNKIRLIVGKDLIMEEAVEDDLFDENPDGLVNPKTYRIHHAALDKAETYTRIYDNAAKLKV</sequence>
<dbReference type="PANTHER" id="PTHR37291:SF1">
    <property type="entry name" value="TYPE IV METHYL-DIRECTED RESTRICTION ENZYME ECOKMCRB SUBUNIT"/>
    <property type="match status" value="1"/>
</dbReference>
<dbReference type="EMBL" id="MTEJ01000220">
    <property type="protein sequence ID" value="OQX07127.1"/>
    <property type="molecule type" value="Genomic_DNA"/>
</dbReference>
<comment type="caution">
    <text evidence="1">The sequence shown here is derived from an EMBL/GenBank/DDBJ whole genome shotgun (WGS) entry which is preliminary data.</text>
</comment>
<dbReference type="Proteomes" id="UP000192491">
    <property type="component" value="Unassembled WGS sequence"/>
</dbReference>